<proteinExistence type="predicted"/>
<feature type="domain" description="HIT" evidence="2">
    <location>
        <begin position="2"/>
        <end position="106"/>
    </location>
</feature>
<dbReference type="KEGG" id="bko:CKF48_13335"/>
<protein>
    <recommendedName>
        <fullName evidence="2">HIT domain-containing protein</fullName>
    </recommendedName>
</protein>
<organism evidence="3 4">
    <name type="scientific">Cytobacillus kochii</name>
    <dbReference type="NCBI Taxonomy" id="859143"/>
    <lineage>
        <taxon>Bacteria</taxon>
        <taxon>Bacillati</taxon>
        <taxon>Bacillota</taxon>
        <taxon>Bacilli</taxon>
        <taxon>Bacillales</taxon>
        <taxon>Bacillaceae</taxon>
        <taxon>Cytobacillus</taxon>
    </lineage>
</organism>
<dbReference type="RefSeq" id="WP_095371791.1">
    <property type="nucleotide sequence ID" value="NZ_CP022983.1"/>
</dbReference>
<dbReference type="InterPro" id="IPR036265">
    <property type="entry name" value="HIT-like_sf"/>
</dbReference>
<dbReference type="PROSITE" id="PS51084">
    <property type="entry name" value="HIT_2"/>
    <property type="match status" value="1"/>
</dbReference>
<feature type="short sequence motif" description="Histidine triad motif" evidence="1">
    <location>
        <begin position="91"/>
        <end position="95"/>
    </location>
</feature>
<accession>A0A248TJ83</accession>
<evidence type="ECO:0000256" key="1">
    <source>
        <dbReference type="PROSITE-ProRule" id="PRU00464"/>
    </source>
</evidence>
<dbReference type="InterPro" id="IPR011146">
    <property type="entry name" value="HIT-like"/>
</dbReference>
<reference evidence="3 4" key="1">
    <citation type="submission" date="2017-08" db="EMBL/GenBank/DDBJ databases">
        <title>Complete Genome Sequence of Bacillus kochii Oregon-R-modENCODE STRAIN BDGP4, isolated from Drosophila melanogaster gut.</title>
        <authorList>
            <person name="Wan K.H."/>
            <person name="Yu C."/>
            <person name="Park S."/>
            <person name="Hammonds A.S."/>
            <person name="Booth B.W."/>
            <person name="Celniker S.E."/>
        </authorList>
    </citation>
    <scope>NUCLEOTIDE SEQUENCE [LARGE SCALE GENOMIC DNA]</scope>
    <source>
        <strain evidence="3 4">BDGP4</strain>
    </source>
</reference>
<evidence type="ECO:0000259" key="2">
    <source>
        <dbReference type="PROSITE" id="PS51084"/>
    </source>
</evidence>
<evidence type="ECO:0000313" key="4">
    <source>
        <dbReference type="Proteomes" id="UP000215137"/>
    </source>
</evidence>
<dbReference type="Gene3D" id="3.30.428.10">
    <property type="entry name" value="HIT-like"/>
    <property type="match status" value="1"/>
</dbReference>
<dbReference type="SUPFAM" id="SSF54197">
    <property type="entry name" value="HIT-like"/>
    <property type="match status" value="1"/>
</dbReference>
<keyword evidence="4" id="KW-1185">Reference proteome</keyword>
<sequence length="139" mass="16200">MNSCAICEKQFTHKREVIYSNDRWMLVAVESRTALGYLHLETKRHIEHWHDLNEAEQHDFFHIVKVVEIALKEVIGSERLYMTSMNELVRHLHFHLIPRLKGSAKRGLPFISEVIGGAPSVSLKEMDWVKGLKTHFVQV</sequence>
<evidence type="ECO:0000313" key="3">
    <source>
        <dbReference type="EMBL" id="ASV68221.1"/>
    </source>
</evidence>
<gene>
    <name evidence="3" type="ORF">CKF48_13335</name>
</gene>
<dbReference type="EMBL" id="CP022983">
    <property type="protein sequence ID" value="ASV68221.1"/>
    <property type="molecule type" value="Genomic_DNA"/>
</dbReference>
<dbReference type="Proteomes" id="UP000215137">
    <property type="component" value="Chromosome"/>
</dbReference>
<dbReference type="OrthoDB" id="9784774at2"/>
<dbReference type="AlphaFoldDB" id="A0A248TJ83"/>
<dbReference type="GO" id="GO:0003824">
    <property type="term" value="F:catalytic activity"/>
    <property type="evidence" value="ECO:0007669"/>
    <property type="project" value="InterPro"/>
</dbReference>
<dbReference type="Pfam" id="PF01230">
    <property type="entry name" value="HIT"/>
    <property type="match status" value="1"/>
</dbReference>
<name>A0A248TJ83_9BACI</name>